<evidence type="ECO:0000259" key="1">
    <source>
        <dbReference type="Pfam" id="PF00485"/>
    </source>
</evidence>
<gene>
    <name evidence="2" type="ORF">GXP70_16995</name>
</gene>
<dbReference type="AlphaFoldDB" id="A0A6C0FZI7"/>
<reference evidence="2 3" key="1">
    <citation type="submission" date="2020-01" db="EMBL/GenBank/DDBJ databases">
        <title>Paenibacillus sp. nov., isolated from tomato rhizosphere.</title>
        <authorList>
            <person name="Weon H.-Y."/>
            <person name="Lee S.A."/>
        </authorList>
    </citation>
    <scope>NUCLEOTIDE SEQUENCE [LARGE SCALE GENOMIC DNA]</scope>
    <source>
        <strain evidence="2 3">12200R-189</strain>
    </source>
</reference>
<sequence length="210" mass="23432">MTSRSPDHALTAAANAIAHAVRTAQAMHAIPFIAAIDGGSGAGKTTLAHLAAEQLAEWRIPAAVVHIDDFFDASVPDAEWDRCTDEQKCRRCMDWRRLRREALEPLLAGHGANYRPFSFETDDRLAAHTVTVQSAAVILLDGIYGTLPELLDLIGLSILIEVPPATRYRRHNERENSEDTEWHARWDSAETYYFTRLRPPSSFDVVIELA</sequence>
<dbReference type="Gene3D" id="3.40.50.300">
    <property type="entry name" value="P-loop containing nucleotide triphosphate hydrolases"/>
    <property type="match status" value="1"/>
</dbReference>
<organism evidence="2 3">
    <name type="scientific">Paenibacillus lycopersici</name>
    <dbReference type="NCBI Taxonomy" id="2704462"/>
    <lineage>
        <taxon>Bacteria</taxon>
        <taxon>Bacillati</taxon>
        <taxon>Bacillota</taxon>
        <taxon>Bacilli</taxon>
        <taxon>Bacillales</taxon>
        <taxon>Paenibacillaceae</taxon>
        <taxon>Paenibacillus</taxon>
    </lineage>
</organism>
<keyword evidence="3" id="KW-1185">Reference proteome</keyword>
<evidence type="ECO:0000313" key="2">
    <source>
        <dbReference type="EMBL" id="QHT61492.1"/>
    </source>
</evidence>
<dbReference type="InterPro" id="IPR027417">
    <property type="entry name" value="P-loop_NTPase"/>
</dbReference>
<dbReference type="GO" id="GO:0016301">
    <property type="term" value="F:kinase activity"/>
    <property type="evidence" value="ECO:0007669"/>
    <property type="project" value="InterPro"/>
</dbReference>
<dbReference type="EMBL" id="CP048209">
    <property type="protein sequence ID" value="QHT61492.1"/>
    <property type="molecule type" value="Genomic_DNA"/>
</dbReference>
<dbReference type="Pfam" id="PF00485">
    <property type="entry name" value="PRK"/>
    <property type="match status" value="1"/>
</dbReference>
<dbReference type="RefSeq" id="WP_162357931.1">
    <property type="nucleotide sequence ID" value="NZ_CP048209.1"/>
</dbReference>
<proteinExistence type="predicted"/>
<accession>A0A6C0FZI7</accession>
<evidence type="ECO:0000313" key="3">
    <source>
        <dbReference type="Proteomes" id="UP000476064"/>
    </source>
</evidence>
<name>A0A6C0FZI7_9BACL</name>
<feature type="domain" description="Phosphoribulokinase/uridine kinase" evidence="1">
    <location>
        <begin position="34"/>
        <end position="160"/>
    </location>
</feature>
<dbReference type="KEGG" id="plyc:GXP70_16995"/>
<dbReference type="InterPro" id="IPR006083">
    <property type="entry name" value="PRK/URK"/>
</dbReference>
<dbReference type="SUPFAM" id="SSF52540">
    <property type="entry name" value="P-loop containing nucleoside triphosphate hydrolases"/>
    <property type="match status" value="1"/>
</dbReference>
<dbReference type="Proteomes" id="UP000476064">
    <property type="component" value="Chromosome"/>
</dbReference>
<protein>
    <recommendedName>
        <fullName evidence="1">Phosphoribulokinase/uridine kinase domain-containing protein</fullName>
    </recommendedName>
</protein>
<dbReference type="GO" id="GO:0005524">
    <property type="term" value="F:ATP binding"/>
    <property type="evidence" value="ECO:0007669"/>
    <property type="project" value="InterPro"/>
</dbReference>